<name>A0A8H3SN07_ASPTU</name>
<evidence type="ECO:0000313" key="2">
    <source>
        <dbReference type="Proteomes" id="UP001144157"/>
    </source>
</evidence>
<dbReference type="AlphaFoldDB" id="A0A8H3SN07"/>
<dbReference type="Proteomes" id="UP001144157">
    <property type="component" value="Unassembled WGS sequence"/>
</dbReference>
<accession>A0A8H3SN07</accession>
<dbReference type="EMBL" id="BRPE01000006">
    <property type="protein sequence ID" value="GLA85331.1"/>
    <property type="molecule type" value="Genomic_DNA"/>
</dbReference>
<proteinExistence type="predicted"/>
<comment type="caution">
    <text evidence="1">The sequence shown here is derived from an EMBL/GenBank/DDBJ whole genome shotgun (WGS) entry which is preliminary data.</text>
</comment>
<evidence type="ECO:0000313" key="1">
    <source>
        <dbReference type="EMBL" id="GLA85331.1"/>
    </source>
</evidence>
<gene>
    <name evidence="1" type="ORF">AtubIFM56815_009567</name>
</gene>
<sequence>MDTWLSTLQAVYLDVLHPKAEGLRFPEDELQSIRYRLINGGMRAIALEVRLESGRLDEDDLTLDAIAFVGVTMHDACDYRHDNLANEFYNTLTILYMARYRTTILFDHMVPTESGDPSAEDPYGDPVLNRMNPLPPSTHPYGFDLRNRCSNKDRYDELLRKCLAHFETCSGCYQYDKVSWEARVPLLGKAYETKYTDCSCLDIISTYMVLACMEPVWWAVDYATEYTGPMEEWSPLLC</sequence>
<organism evidence="1 2">
    <name type="scientific">Aspergillus tubingensis</name>
    <dbReference type="NCBI Taxonomy" id="5068"/>
    <lineage>
        <taxon>Eukaryota</taxon>
        <taxon>Fungi</taxon>
        <taxon>Dikarya</taxon>
        <taxon>Ascomycota</taxon>
        <taxon>Pezizomycotina</taxon>
        <taxon>Eurotiomycetes</taxon>
        <taxon>Eurotiomycetidae</taxon>
        <taxon>Eurotiales</taxon>
        <taxon>Aspergillaceae</taxon>
        <taxon>Aspergillus</taxon>
        <taxon>Aspergillus subgen. Circumdati</taxon>
    </lineage>
</organism>
<protein>
    <submittedName>
        <fullName evidence="1">Uncharacterized protein</fullName>
    </submittedName>
</protein>
<reference evidence="1" key="1">
    <citation type="submission" date="2022-07" db="EMBL/GenBank/DDBJ databases">
        <title>Taxonomy of Aspergillus series Nigri: significant species reduction supported by multi-species coalescent approaches.</title>
        <authorList>
            <person name="Bian C."/>
            <person name="Kusuya Y."/>
            <person name="Sklenar F."/>
            <person name="D'hooge E."/>
            <person name="Yaguchi T."/>
            <person name="Takahashi H."/>
            <person name="Hubka V."/>
        </authorList>
    </citation>
    <scope>NUCLEOTIDE SEQUENCE</scope>
    <source>
        <strain evidence="1">IFM 56815</strain>
    </source>
</reference>